<evidence type="ECO:0000256" key="8">
    <source>
        <dbReference type="ARBA" id="ARBA00050776"/>
    </source>
</evidence>
<dbReference type="GO" id="GO:0051536">
    <property type="term" value="F:iron-sulfur cluster binding"/>
    <property type="evidence" value="ECO:0007669"/>
    <property type="project" value="UniProtKB-KW"/>
</dbReference>
<keyword evidence="5" id="KW-0663">Pyridoxal phosphate</keyword>
<dbReference type="Pfam" id="PF00266">
    <property type="entry name" value="Aminotran_5"/>
    <property type="match status" value="2"/>
</dbReference>
<dbReference type="SUPFAM" id="SSF53383">
    <property type="entry name" value="PLP-dependent transferases"/>
    <property type="match status" value="1"/>
</dbReference>
<keyword evidence="6" id="KW-0408">Iron</keyword>
<evidence type="ECO:0000256" key="5">
    <source>
        <dbReference type="ARBA" id="ARBA00022898"/>
    </source>
</evidence>
<dbReference type="InterPro" id="IPR015424">
    <property type="entry name" value="PyrdxlP-dep_Trfase"/>
</dbReference>
<dbReference type="PIRSF" id="PIRSF005572">
    <property type="entry name" value="NifS"/>
    <property type="match status" value="1"/>
</dbReference>
<dbReference type="PANTHER" id="PTHR11601">
    <property type="entry name" value="CYSTEINE DESULFURYLASE FAMILY MEMBER"/>
    <property type="match status" value="1"/>
</dbReference>
<evidence type="ECO:0000313" key="11">
    <source>
        <dbReference type="Proteomes" id="UP000230828"/>
    </source>
</evidence>
<evidence type="ECO:0000313" key="10">
    <source>
        <dbReference type="EMBL" id="PIR40024.1"/>
    </source>
</evidence>
<comment type="cofactor">
    <cofactor evidence="1">
        <name>pyridoxal 5'-phosphate</name>
        <dbReference type="ChEBI" id="CHEBI:597326"/>
    </cofactor>
</comment>
<comment type="similarity">
    <text evidence="2">Belongs to the class-V pyridoxal-phosphate-dependent aminotransferase family. NifS/IscS subfamily.</text>
</comment>
<dbReference type="InterPro" id="IPR000192">
    <property type="entry name" value="Aminotrans_V_dom"/>
</dbReference>
<feature type="domain" description="Aminotransferase class V" evidence="9">
    <location>
        <begin position="126"/>
        <end position="431"/>
    </location>
</feature>
<dbReference type="InterPro" id="IPR015422">
    <property type="entry name" value="PyrdxlP-dep_Trfase_small"/>
</dbReference>
<organism evidence="10 11">
    <name type="scientific">Candidatus Zambryskibacteria bacterium CG10_big_fil_rev_8_21_14_0_10_34_34</name>
    <dbReference type="NCBI Taxonomy" id="1975114"/>
    <lineage>
        <taxon>Bacteria</taxon>
        <taxon>Candidatus Zambryskiibacteriota</taxon>
    </lineage>
</organism>
<dbReference type="AlphaFoldDB" id="A0A2H0R1W0"/>
<name>A0A2H0R1W0_9BACT</name>
<keyword evidence="3" id="KW-0808">Transferase</keyword>
<comment type="catalytic activity">
    <reaction evidence="8">
        <text>(sulfur carrier)-H + L-cysteine = (sulfur carrier)-SH + L-alanine</text>
        <dbReference type="Rhea" id="RHEA:43892"/>
        <dbReference type="Rhea" id="RHEA-COMP:14737"/>
        <dbReference type="Rhea" id="RHEA-COMP:14739"/>
        <dbReference type="ChEBI" id="CHEBI:29917"/>
        <dbReference type="ChEBI" id="CHEBI:35235"/>
        <dbReference type="ChEBI" id="CHEBI:57972"/>
        <dbReference type="ChEBI" id="CHEBI:64428"/>
        <dbReference type="EC" id="2.8.1.7"/>
    </reaction>
</comment>
<keyword evidence="4" id="KW-0479">Metal-binding</keyword>
<feature type="domain" description="Aminotransferase class V" evidence="9">
    <location>
        <begin position="8"/>
        <end position="89"/>
    </location>
</feature>
<dbReference type="EMBL" id="PCXM01000034">
    <property type="protein sequence ID" value="PIR40024.1"/>
    <property type="molecule type" value="Genomic_DNA"/>
</dbReference>
<keyword evidence="7" id="KW-0411">Iron-sulfur</keyword>
<dbReference type="InterPro" id="IPR015421">
    <property type="entry name" value="PyrdxlP-dep_Trfase_major"/>
</dbReference>
<dbReference type="GO" id="GO:0046872">
    <property type="term" value="F:metal ion binding"/>
    <property type="evidence" value="ECO:0007669"/>
    <property type="project" value="UniProtKB-KW"/>
</dbReference>
<gene>
    <name evidence="10" type="ORF">COV33_02050</name>
</gene>
<proteinExistence type="inferred from homology"/>
<dbReference type="Gene3D" id="3.40.640.10">
    <property type="entry name" value="Type I PLP-dependent aspartate aminotransferase-like (Major domain)"/>
    <property type="match status" value="1"/>
</dbReference>
<evidence type="ECO:0000256" key="7">
    <source>
        <dbReference type="ARBA" id="ARBA00023014"/>
    </source>
</evidence>
<comment type="caution">
    <text evidence="10">The sequence shown here is derived from an EMBL/GenBank/DDBJ whole genome shotgun (WGS) entry which is preliminary data.</text>
</comment>
<evidence type="ECO:0000256" key="4">
    <source>
        <dbReference type="ARBA" id="ARBA00022723"/>
    </source>
</evidence>
<evidence type="ECO:0000256" key="3">
    <source>
        <dbReference type="ARBA" id="ARBA00022679"/>
    </source>
</evidence>
<evidence type="ECO:0000256" key="2">
    <source>
        <dbReference type="ARBA" id="ARBA00006490"/>
    </source>
</evidence>
<dbReference type="Gene3D" id="1.10.260.50">
    <property type="match status" value="1"/>
</dbReference>
<dbReference type="Gene3D" id="3.90.1150.10">
    <property type="entry name" value="Aspartate Aminotransferase, domain 1"/>
    <property type="match status" value="1"/>
</dbReference>
<dbReference type="GO" id="GO:0031071">
    <property type="term" value="F:cysteine desulfurase activity"/>
    <property type="evidence" value="ECO:0007669"/>
    <property type="project" value="UniProtKB-EC"/>
</dbReference>
<evidence type="ECO:0000259" key="9">
    <source>
        <dbReference type="Pfam" id="PF00266"/>
    </source>
</evidence>
<accession>A0A2H0R1W0</accession>
<dbReference type="PANTHER" id="PTHR11601:SF34">
    <property type="entry name" value="CYSTEINE DESULFURASE"/>
    <property type="match status" value="1"/>
</dbReference>
<evidence type="ECO:0000256" key="1">
    <source>
        <dbReference type="ARBA" id="ARBA00001933"/>
    </source>
</evidence>
<sequence>MKNKEKRIFLDYAAITPVDLRVAKEMTKIQKDFWANPSSLHTEGERAKNMLEEARIRIARILHCKSSEVFFTASGTESLNIAILGVVKSQGQPFGTGAVQGLPLAFVSQRSSLKDFAPKGGPLIPHIIVSTIEHSAVLEPIKYLLKEGKAEVSFIAPNEKGIINPDSIKKEIKENTVLIAIQHANNEIGTIQPIQKIAGVIREYKQKNPRVALGQNYPYFLVDACQSVCYEDVSIEKLGADLLVLDGIKIYGPRGVGILVVKRVINIVPVMFGGGQEGGLRSGTENVIGAVGFAKALELARRGGEKESKRLTKLRDYAIKKILKEIPNTSLNGGLENRLPNNINICFQSIQGESLVRKEGLDSEFLVIKLDTLGFAVSAASACHSLSLENGSYVIEAIENARSTSSKSSKCSSSSLRITLGRNTKKSDLDSLISTLKKIVK</sequence>
<evidence type="ECO:0000256" key="6">
    <source>
        <dbReference type="ARBA" id="ARBA00023004"/>
    </source>
</evidence>
<dbReference type="InterPro" id="IPR016454">
    <property type="entry name" value="Cysteine_dSase"/>
</dbReference>
<reference evidence="10 11" key="1">
    <citation type="submission" date="2017-09" db="EMBL/GenBank/DDBJ databases">
        <title>Depth-based differentiation of microbial function through sediment-hosted aquifers and enrichment of novel symbionts in the deep terrestrial subsurface.</title>
        <authorList>
            <person name="Probst A.J."/>
            <person name="Ladd B."/>
            <person name="Jarett J.K."/>
            <person name="Geller-Mcgrath D.E."/>
            <person name="Sieber C.M."/>
            <person name="Emerson J.B."/>
            <person name="Anantharaman K."/>
            <person name="Thomas B.C."/>
            <person name="Malmstrom R."/>
            <person name="Stieglmeier M."/>
            <person name="Klingl A."/>
            <person name="Woyke T."/>
            <person name="Ryan C.M."/>
            <person name="Banfield J.F."/>
        </authorList>
    </citation>
    <scope>NUCLEOTIDE SEQUENCE [LARGE SCALE GENOMIC DNA]</scope>
    <source>
        <strain evidence="10">CG10_big_fil_rev_8_21_14_0_10_34_34</strain>
    </source>
</reference>
<protein>
    <submittedName>
        <fullName evidence="10">Cysteine desulfurase NifS</fullName>
    </submittedName>
</protein>
<dbReference type="Proteomes" id="UP000230828">
    <property type="component" value="Unassembled WGS sequence"/>
</dbReference>